<organism evidence="1 2">
    <name type="scientific">Asterophora parasitica</name>
    <dbReference type="NCBI Taxonomy" id="117018"/>
    <lineage>
        <taxon>Eukaryota</taxon>
        <taxon>Fungi</taxon>
        <taxon>Dikarya</taxon>
        <taxon>Basidiomycota</taxon>
        <taxon>Agaricomycotina</taxon>
        <taxon>Agaricomycetes</taxon>
        <taxon>Agaricomycetidae</taxon>
        <taxon>Agaricales</taxon>
        <taxon>Tricholomatineae</taxon>
        <taxon>Lyophyllaceae</taxon>
        <taxon>Asterophora</taxon>
    </lineage>
</organism>
<dbReference type="OrthoDB" id="3358904at2759"/>
<name>A0A9P7KAZ9_9AGAR</name>
<accession>A0A9P7KAZ9</accession>
<dbReference type="EMBL" id="JABCKV010000088">
    <property type="protein sequence ID" value="KAG5643963.1"/>
    <property type="molecule type" value="Genomic_DNA"/>
</dbReference>
<dbReference type="Proteomes" id="UP000775547">
    <property type="component" value="Unassembled WGS sequence"/>
</dbReference>
<keyword evidence="2" id="KW-1185">Reference proteome</keyword>
<gene>
    <name evidence="1" type="ORF">DXG03_009314</name>
</gene>
<dbReference type="AlphaFoldDB" id="A0A9P7KAZ9"/>
<protein>
    <submittedName>
        <fullName evidence="1">Uncharacterized protein</fullName>
    </submittedName>
</protein>
<evidence type="ECO:0000313" key="1">
    <source>
        <dbReference type="EMBL" id="KAG5643963.1"/>
    </source>
</evidence>
<sequence>MPPLKPTDFGLFVVQLLAKSTRESTGLDQHVLRQALGLSSSFLVTDATMNDGGAHTWLVGFSRLVDVVVALHARSELELETVNAAARACSDCWGASGSWQNLAHCRDGVRTVAHRLKKLLDPNGRTYRGQPVYSPTA</sequence>
<proteinExistence type="predicted"/>
<comment type="caution">
    <text evidence="1">The sequence shown here is derived from an EMBL/GenBank/DDBJ whole genome shotgun (WGS) entry which is preliminary data.</text>
</comment>
<evidence type="ECO:0000313" key="2">
    <source>
        <dbReference type="Proteomes" id="UP000775547"/>
    </source>
</evidence>
<reference evidence="1" key="1">
    <citation type="submission" date="2020-07" db="EMBL/GenBank/DDBJ databases">
        <authorList>
            <person name="Nieuwenhuis M."/>
            <person name="Van De Peppel L.J.J."/>
        </authorList>
    </citation>
    <scope>NUCLEOTIDE SEQUENCE</scope>
    <source>
        <strain evidence="1">AP01</strain>
        <tissue evidence="1">Mycelium</tissue>
    </source>
</reference>
<reference evidence="1" key="2">
    <citation type="submission" date="2021-10" db="EMBL/GenBank/DDBJ databases">
        <title>Phylogenomics reveals ancestral predisposition of the termite-cultivated fungus Termitomyces towards a domesticated lifestyle.</title>
        <authorList>
            <person name="Auxier B."/>
            <person name="Grum-Grzhimaylo A."/>
            <person name="Cardenas M.E."/>
            <person name="Lodge J.D."/>
            <person name="Laessoe T."/>
            <person name="Pedersen O."/>
            <person name="Smith M.E."/>
            <person name="Kuyper T.W."/>
            <person name="Franco-Molano E.A."/>
            <person name="Baroni T.J."/>
            <person name="Aanen D.K."/>
        </authorList>
    </citation>
    <scope>NUCLEOTIDE SEQUENCE</scope>
    <source>
        <strain evidence="1">AP01</strain>
        <tissue evidence="1">Mycelium</tissue>
    </source>
</reference>